<dbReference type="EMBL" id="VIIS01000161">
    <property type="protein sequence ID" value="KAF0312543.1"/>
    <property type="molecule type" value="Genomic_DNA"/>
</dbReference>
<dbReference type="PANTHER" id="PTHR46518">
    <property type="entry name" value="COILED-COIL DOMAIN-CONTAINING PROTEIN 151"/>
    <property type="match status" value="1"/>
</dbReference>
<dbReference type="GO" id="GO:0036158">
    <property type="term" value="P:outer dynein arm assembly"/>
    <property type="evidence" value="ECO:0007669"/>
    <property type="project" value="InterPro"/>
</dbReference>
<dbReference type="Proteomes" id="UP000440578">
    <property type="component" value="Unassembled WGS sequence"/>
</dbReference>
<evidence type="ECO:0000313" key="2">
    <source>
        <dbReference type="EMBL" id="KAF0312543.1"/>
    </source>
</evidence>
<evidence type="ECO:0000313" key="3">
    <source>
        <dbReference type="Proteomes" id="UP000440578"/>
    </source>
</evidence>
<proteinExistence type="predicted"/>
<dbReference type="GO" id="GO:0035253">
    <property type="term" value="C:ciliary rootlet"/>
    <property type="evidence" value="ECO:0007669"/>
    <property type="project" value="TreeGrafter"/>
</dbReference>
<keyword evidence="1" id="KW-0175">Coiled coil</keyword>
<evidence type="ECO:0000256" key="1">
    <source>
        <dbReference type="SAM" id="Coils"/>
    </source>
</evidence>
<keyword evidence="3" id="KW-1185">Reference proteome</keyword>
<organism evidence="2 3">
    <name type="scientific">Amphibalanus amphitrite</name>
    <name type="common">Striped barnacle</name>
    <name type="synonym">Balanus amphitrite</name>
    <dbReference type="NCBI Taxonomy" id="1232801"/>
    <lineage>
        <taxon>Eukaryota</taxon>
        <taxon>Metazoa</taxon>
        <taxon>Ecdysozoa</taxon>
        <taxon>Arthropoda</taxon>
        <taxon>Crustacea</taxon>
        <taxon>Multicrustacea</taxon>
        <taxon>Cirripedia</taxon>
        <taxon>Thoracica</taxon>
        <taxon>Thoracicalcarea</taxon>
        <taxon>Balanomorpha</taxon>
        <taxon>Balanoidea</taxon>
        <taxon>Balanidae</taxon>
        <taxon>Amphibalaninae</taxon>
        <taxon>Amphibalanus</taxon>
    </lineage>
</organism>
<dbReference type="GO" id="GO:0036064">
    <property type="term" value="C:ciliary basal body"/>
    <property type="evidence" value="ECO:0007669"/>
    <property type="project" value="TreeGrafter"/>
</dbReference>
<sequence length="383" mass="43586">MEETAPTFGVAHQHVEPVSKLDSKNDRLGDLTNKLNKLRSVTAKKRQKLASIMATFEDAVVDNIVYEENRQPDEVHVRDLNNRLDCMSKKLLEAQMVRDKYRGVVSSLRAEQMTYASRLQLMQRRLGEAAGARTAVTRAEQYATSVRETAQSQLSQSQQLSSEWRQERDSKLNEYKRQAEKQRSEYLHLRRQLYLGGTEHPLQSEASSGGVKLAPNVSQLVSDQLHGLYEQAKQMMENGLTVLKLPSKSSSQLPPIAALFEAVHTAVQFVMEPMQTVNVPQMMLEMDAKEFSATKSELDALDHKVRGVPPIRPPGKKRFSFLLLDRPDVIDEGPSVLTRAQMKRHAQVMIEARQRKIRPPTSRDLRKTRRRSTVIDRGLQAMF</sequence>
<evidence type="ECO:0008006" key="4">
    <source>
        <dbReference type="Google" id="ProtNLM"/>
    </source>
</evidence>
<dbReference type="GO" id="GO:0003341">
    <property type="term" value="P:cilium movement"/>
    <property type="evidence" value="ECO:0007669"/>
    <property type="project" value="InterPro"/>
</dbReference>
<protein>
    <recommendedName>
        <fullName evidence="4">Coiled-coil domain-containing protein 151</fullName>
    </recommendedName>
</protein>
<dbReference type="InterPro" id="IPR033192">
    <property type="entry name" value="ODAD3"/>
</dbReference>
<reference evidence="2 3" key="1">
    <citation type="submission" date="2019-07" db="EMBL/GenBank/DDBJ databases">
        <title>Draft genome assembly of a fouling barnacle, Amphibalanus amphitrite (Darwin, 1854): The first reference genome for Thecostraca.</title>
        <authorList>
            <person name="Kim W."/>
        </authorList>
    </citation>
    <scope>NUCLEOTIDE SEQUENCE [LARGE SCALE GENOMIC DNA]</scope>
    <source>
        <strain evidence="2">SNU_AA5</strain>
        <tissue evidence="2">Soma without cirri and trophi</tissue>
    </source>
</reference>
<feature type="coiled-coil region" evidence="1">
    <location>
        <begin position="165"/>
        <end position="192"/>
    </location>
</feature>
<dbReference type="OrthoDB" id="269804at2759"/>
<dbReference type="GO" id="GO:0097542">
    <property type="term" value="C:ciliary tip"/>
    <property type="evidence" value="ECO:0007669"/>
    <property type="project" value="TreeGrafter"/>
</dbReference>
<dbReference type="PANTHER" id="PTHR46518:SF1">
    <property type="entry name" value="OUTER DYNEIN ARM-DOCKING COMPLEX SUBUNIT 3"/>
    <property type="match status" value="1"/>
</dbReference>
<accession>A0A6A4X2V1</accession>
<comment type="caution">
    <text evidence="2">The sequence shown here is derived from an EMBL/GenBank/DDBJ whole genome shotgun (WGS) entry which is preliminary data.</text>
</comment>
<name>A0A6A4X2V1_AMPAM</name>
<dbReference type="AlphaFoldDB" id="A0A6A4X2V1"/>
<gene>
    <name evidence="2" type="ORF">FJT64_016693</name>
</gene>